<protein>
    <submittedName>
        <fullName evidence="1">Uncharacterized protein</fullName>
    </submittedName>
</protein>
<sequence length="257" mass="29949">MIKELIGNGAHWIVYRITTVEKNLSKSIVFKEPLKNQNRDKNITNYNLILSSNLPTLSRFSKKNINAVEGIEAEDLNPINCDGYYVSPNTVRASENFASLLLKYIQNSQEIIPDEYKEVISHYMKHPEKIANDRDKLIEMKILKGAEKYVYENKISAISNFNSFLIKSKTDMKKASDNRLELFTDAFFFRISETTKEIDYKIADFDCIISHEKTNISQLDLLKGNMIYFETALIEFIEFFVEKVHKEAYITELKNVW</sequence>
<evidence type="ECO:0000313" key="1">
    <source>
        <dbReference type="EMBL" id="PXY41838.1"/>
    </source>
</evidence>
<dbReference type="AlphaFoldDB" id="A0A2V4BRY6"/>
<dbReference type="EMBL" id="QJHK01000003">
    <property type="protein sequence ID" value="PXY41838.1"/>
    <property type="molecule type" value="Genomic_DNA"/>
</dbReference>
<accession>A0A2V4BRY6</accession>
<evidence type="ECO:0000313" key="2">
    <source>
        <dbReference type="Proteomes" id="UP000247903"/>
    </source>
</evidence>
<reference evidence="1 2" key="1">
    <citation type="submission" date="2018-05" db="EMBL/GenBank/DDBJ databases">
        <title>Flavobacterium sp. strain IMCC34759, incomplete genome.</title>
        <authorList>
            <person name="Joung Y."/>
            <person name="Cho J."/>
        </authorList>
    </citation>
    <scope>NUCLEOTIDE SEQUENCE [LARGE SCALE GENOMIC DNA]</scope>
    <source>
        <strain evidence="1 2">IMCC34759</strain>
    </source>
</reference>
<name>A0A2V4BRY6_9FLAO</name>
<gene>
    <name evidence="1" type="ORF">DMB65_04545</name>
</gene>
<dbReference type="OrthoDB" id="1452058at2"/>
<dbReference type="Proteomes" id="UP000247903">
    <property type="component" value="Unassembled WGS sequence"/>
</dbReference>
<keyword evidence="2" id="KW-1185">Reference proteome</keyword>
<organism evidence="1 2">
    <name type="scientific">Flavobacterium cheongpyeongense</name>
    <dbReference type="NCBI Taxonomy" id="2212651"/>
    <lineage>
        <taxon>Bacteria</taxon>
        <taxon>Pseudomonadati</taxon>
        <taxon>Bacteroidota</taxon>
        <taxon>Flavobacteriia</taxon>
        <taxon>Flavobacteriales</taxon>
        <taxon>Flavobacteriaceae</taxon>
        <taxon>Flavobacterium</taxon>
    </lineage>
</organism>
<comment type="caution">
    <text evidence="1">The sequence shown here is derived from an EMBL/GenBank/DDBJ whole genome shotgun (WGS) entry which is preliminary data.</text>
</comment>
<dbReference type="RefSeq" id="WP_110305493.1">
    <property type="nucleotide sequence ID" value="NZ_QJHK01000003.1"/>
</dbReference>
<proteinExistence type="predicted"/>